<dbReference type="EMBL" id="KK101878">
    <property type="protein sequence ID" value="KIY99335.1"/>
    <property type="molecule type" value="Genomic_DNA"/>
</dbReference>
<dbReference type="Proteomes" id="UP000054498">
    <property type="component" value="Unassembled WGS sequence"/>
</dbReference>
<keyword evidence="3 4" id="KW-0687">Ribonucleoprotein</keyword>
<accession>A0A0D2MYU4</accession>
<dbReference type="STRING" id="145388.A0A0D2MYU4"/>
<dbReference type="PROSITE" id="PS01199">
    <property type="entry name" value="RIBOSOMAL_L1"/>
    <property type="match status" value="1"/>
</dbReference>
<gene>
    <name evidence="5" type="ORF">MNEG_8630</name>
</gene>
<keyword evidence="6" id="KW-1185">Reference proteome</keyword>
<dbReference type="CDD" id="cd00403">
    <property type="entry name" value="Ribosomal_L1"/>
    <property type="match status" value="1"/>
</dbReference>
<dbReference type="InterPro" id="IPR023674">
    <property type="entry name" value="Ribosomal_uL1-like"/>
</dbReference>
<evidence type="ECO:0000256" key="4">
    <source>
        <dbReference type="RuleBase" id="RU000659"/>
    </source>
</evidence>
<comment type="similarity">
    <text evidence="1 4">Belongs to the universal ribosomal protein uL1 family.</text>
</comment>
<dbReference type="Gene3D" id="3.40.50.790">
    <property type="match status" value="1"/>
</dbReference>
<dbReference type="InterPro" id="IPR028364">
    <property type="entry name" value="Ribosomal_uL1/biogenesis"/>
</dbReference>
<dbReference type="GeneID" id="25741506"/>
<dbReference type="RefSeq" id="XP_013898355.1">
    <property type="nucleotide sequence ID" value="XM_014042901.1"/>
</dbReference>
<evidence type="ECO:0000256" key="2">
    <source>
        <dbReference type="ARBA" id="ARBA00022980"/>
    </source>
</evidence>
<name>A0A0D2MYU4_9CHLO</name>
<organism evidence="5 6">
    <name type="scientific">Monoraphidium neglectum</name>
    <dbReference type="NCBI Taxonomy" id="145388"/>
    <lineage>
        <taxon>Eukaryota</taxon>
        <taxon>Viridiplantae</taxon>
        <taxon>Chlorophyta</taxon>
        <taxon>core chlorophytes</taxon>
        <taxon>Chlorophyceae</taxon>
        <taxon>CS clade</taxon>
        <taxon>Sphaeropleales</taxon>
        <taxon>Selenastraceae</taxon>
        <taxon>Monoraphidium</taxon>
    </lineage>
</organism>
<dbReference type="PANTHER" id="PTHR36427">
    <property type="entry name" value="54S RIBOSOMAL PROTEIN L1, MITOCHONDRIAL"/>
    <property type="match status" value="1"/>
</dbReference>
<sequence length="243" mass="25958">MAFLRSLPASSAAGQAARSSISVRPFAACQPQLGRAAPLRHAVVVRAAAAAVEEDVDEVIIRPGQNLRKERQRSRRYKTVKSKLPARVQELEPQEAVKLLKQSASTKFTESVEMHARMGLDPKYSDQQLRATVSLPHGTGKELRVAVLTQGANLDAAKAAGADVYGSDDLVDKISGGFLDFDKLIATPDMMPKVAKLGRVLGPRGLMPNPKAGTVTTDITTVGGSFHKAYLVSCPAASLAWSE</sequence>
<dbReference type="GO" id="GO:1990904">
    <property type="term" value="C:ribonucleoprotein complex"/>
    <property type="evidence" value="ECO:0007669"/>
    <property type="project" value="UniProtKB-KW"/>
</dbReference>
<dbReference type="GO" id="GO:0005840">
    <property type="term" value="C:ribosome"/>
    <property type="evidence" value="ECO:0007669"/>
    <property type="project" value="UniProtKB-KW"/>
</dbReference>
<evidence type="ECO:0000313" key="6">
    <source>
        <dbReference type="Proteomes" id="UP000054498"/>
    </source>
</evidence>
<keyword evidence="2 4" id="KW-0689">Ribosomal protein</keyword>
<dbReference type="Pfam" id="PF00687">
    <property type="entry name" value="Ribosomal_L1"/>
    <property type="match status" value="1"/>
</dbReference>
<dbReference type="Gene3D" id="3.30.190.20">
    <property type="match status" value="1"/>
</dbReference>
<dbReference type="AlphaFoldDB" id="A0A0D2MYU4"/>
<dbReference type="PANTHER" id="PTHR36427:SF3">
    <property type="entry name" value="LARGE RIBOSOMAL SUBUNIT PROTEIN UL1M"/>
    <property type="match status" value="1"/>
</dbReference>
<evidence type="ECO:0000256" key="3">
    <source>
        <dbReference type="ARBA" id="ARBA00023274"/>
    </source>
</evidence>
<reference evidence="5 6" key="1">
    <citation type="journal article" date="2013" name="BMC Genomics">
        <title>Reconstruction of the lipid metabolism for the microalga Monoraphidium neglectum from its genome sequence reveals characteristics suitable for biofuel production.</title>
        <authorList>
            <person name="Bogen C."/>
            <person name="Al-Dilaimi A."/>
            <person name="Albersmeier A."/>
            <person name="Wichmann J."/>
            <person name="Grundmann M."/>
            <person name="Rupp O."/>
            <person name="Lauersen K.J."/>
            <person name="Blifernez-Klassen O."/>
            <person name="Kalinowski J."/>
            <person name="Goesmann A."/>
            <person name="Mussgnug J.H."/>
            <person name="Kruse O."/>
        </authorList>
    </citation>
    <scope>NUCLEOTIDE SEQUENCE [LARGE SCALE GENOMIC DNA]</scope>
    <source>
        <strain evidence="5 6">SAG 48.87</strain>
    </source>
</reference>
<protein>
    <recommendedName>
        <fullName evidence="4">Ribosomal protein</fullName>
    </recommendedName>
</protein>
<dbReference type="SUPFAM" id="SSF56808">
    <property type="entry name" value="Ribosomal protein L1"/>
    <property type="match status" value="1"/>
</dbReference>
<dbReference type="KEGG" id="mng:MNEG_8630"/>
<proteinExistence type="inferred from homology"/>
<evidence type="ECO:0000313" key="5">
    <source>
        <dbReference type="EMBL" id="KIY99335.1"/>
    </source>
</evidence>
<dbReference type="InterPro" id="IPR016095">
    <property type="entry name" value="Ribosomal_uL1_3-a/b-sand"/>
</dbReference>
<evidence type="ECO:0000256" key="1">
    <source>
        <dbReference type="ARBA" id="ARBA00010531"/>
    </source>
</evidence>
<dbReference type="FunFam" id="3.40.50.790:FF:000001">
    <property type="entry name" value="50S ribosomal protein L1"/>
    <property type="match status" value="1"/>
</dbReference>
<dbReference type="InterPro" id="IPR023673">
    <property type="entry name" value="Ribosomal_uL1_CS"/>
</dbReference>
<dbReference type="OrthoDB" id="1747252at2759"/>